<keyword evidence="5 7" id="KW-0472">Membrane</keyword>
<dbReference type="NCBIfam" id="TIGR04056">
    <property type="entry name" value="OMP_RagA_SusC"/>
    <property type="match status" value="1"/>
</dbReference>
<reference evidence="9" key="2">
    <citation type="submission" date="2020-09" db="EMBL/GenBank/DDBJ databases">
        <authorList>
            <person name="Sun Q."/>
            <person name="Zhou Y."/>
        </authorList>
    </citation>
    <scope>NUCLEOTIDE SEQUENCE</scope>
    <source>
        <strain evidence="9">CGMCC 1.15290</strain>
    </source>
</reference>
<sequence>MRLSIVLLFVCLQQVSARGYAQKVTLSAKQIPLTQAFNSIKAQTGYSFFWDQQLLDKAPLITVAVKDAPLTVALDKCLNGLNLSYEIKGNIVLIKERKAAGATDDNYTPLQAAPADYVISGKVADREGKPLEGATVILNPLDWKVQTNAKGEFSFKGVPDGRYKVEATYVGYNMGRAYANPANNNAPITITLQPTEQEQEEVVLSTGYQRLKKNSVTGSFAVVTAKDIEQTPSPNIMERLEGKVPGVQFDVRNNKITVRGISTFGTGNSPAPLIVIDGFPYIDQKLTNIQATNFSSGPTSGSINPTSPPQPTYSGNSILSSFNPSDIESITFLKDAAAAAIWGAQAANGVIVVETKKGRKNAPTSVSLNATYSASAPAKLSNLNAMSTTDYVNLERELFDKNFYFDAATNYRYAAQSEAVEIMYRAKRGEITADQREAALAEISGRSNYDQIRDYLLQSVTAQQYNLAVSGGNANGSYHISGNYSRNRPVYKSNYGENYFLNSNTSNNFLNNRLTLNTGLNYTYYKSVMNTAALGALSAGRLGLSPYDMLVDANGNTIQRGLSFTRRVSDSLTRLGHLSWTYNPVDELNYNNTTLTKTALRANVSLTGKITDWLNLQLAGQLQRNIEDQVNLQDLQSLATRELVNTGTVITNGRAVNNVPKGGIYKTSNSSGEDYSMRAQLNFNKGWGGGKHQLTALAATEIRQLKSTGYKQTRFGYDPITSSSATINPTVPYTTMYGYTATLGYSDNAVYKVRQRYLSYLSNATYSYLGRYHATASARFEDYSMLGVRRSQRGTPLWSAGLRWDIAREDFMKDVKWVNNLSVRASTGTGGVIPRDAIAFTVVTLSNDSYTSVPMASINGFANPTLTWQTVKNYNAGIDADLFNSRLAITFDIYRKKSYNIFTRFNFNSTYGFNDISYNTADMSNHGYEFSVTGQVIRRKNWQFISSFNLAYSTNEITDNRYPLNTTGAATTTQLRTGQPVDGLYTYRWAGLNNLGQPQIYNSKDAVINSAGFPTTYAADMIYVGRTTPKVFGGFTNTLQYKSWSLSARMAYYMGYKFLKNEIFNGSYPTSTQLSGRLSTSRALANRWRQPGDEAITNVPGISNANSKTVEWYNLSDISVADGSHIRLQQVTLGYAMPSSMLKKMPVFKAAAINFTAANLGIIWRKNKEGIDPDYVMTNDYNNLPPAVNYSLNLNLTF</sequence>
<protein>
    <submittedName>
        <fullName evidence="9">SusC/RagA family TonB-linked outer membrane protein</fullName>
    </submittedName>
</protein>
<dbReference type="GO" id="GO:0009279">
    <property type="term" value="C:cell outer membrane"/>
    <property type="evidence" value="ECO:0007669"/>
    <property type="project" value="UniProtKB-SubCell"/>
</dbReference>
<evidence type="ECO:0000256" key="3">
    <source>
        <dbReference type="ARBA" id="ARBA00022452"/>
    </source>
</evidence>
<feature type="domain" description="TonB-dependent receptor plug" evidence="8">
    <location>
        <begin position="213"/>
        <end position="350"/>
    </location>
</feature>
<name>A0A917MWI1_9BACT</name>
<dbReference type="AlphaFoldDB" id="A0A917MWI1"/>
<keyword evidence="6 7" id="KW-0998">Cell outer membrane</keyword>
<reference evidence="9" key="1">
    <citation type="journal article" date="2014" name="Int. J. Syst. Evol. Microbiol.">
        <title>Complete genome sequence of Corynebacterium casei LMG S-19264T (=DSM 44701T), isolated from a smear-ripened cheese.</title>
        <authorList>
            <consortium name="US DOE Joint Genome Institute (JGI-PGF)"/>
            <person name="Walter F."/>
            <person name="Albersmeier A."/>
            <person name="Kalinowski J."/>
            <person name="Ruckert C."/>
        </authorList>
    </citation>
    <scope>NUCLEOTIDE SEQUENCE</scope>
    <source>
        <strain evidence="9">CGMCC 1.15290</strain>
    </source>
</reference>
<keyword evidence="4 7" id="KW-0812">Transmembrane</keyword>
<dbReference type="InterPro" id="IPR012910">
    <property type="entry name" value="Plug_dom"/>
</dbReference>
<evidence type="ECO:0000313" key="10">
    <source>
        <dbReference type="Proteomes" id="UP000627292"/>
    </source>
</evidence>
<dbReference type="PROSITE" id="PS52016">
    <property type="entry name" value="TONB_DEPENDENT_REC_3"/>
    <property type="match status" value="1"/>
</dbReference>
<accession>A0A917MWI1</accession>
<proteinExistence type="inferred from homology"/>
<evidence type="ECO:0000256" key="4">
    <source>
        <dbReference type="ARBA" id="ARBA00022692"/>
    </source>
</evidence>
<dbReference type="InterPro" id="IPR023997">
    <property type="entry name" value="TonB-dep_OMP_SusC/RagA_CS"/>
</dbReference>
<organism evidence="9 10">
    <name type="scientific">Filimonas zeae</name>
    <dbReference type="NCBI Taxonomy" id="1737353"/>
    <lineage>
        <taxon>Bacteria</taxon>
        <taxon>Pseudomonadati</taxon>
        <taxon>Bacteroidota</taxon>
        <taxon>Chitinophagia</taxon>
        <taxon>Chitinophagales</taxon>
        <taxon>Chitinophagaceae</taxon>
        <taxon>Filimonas</taxon>
    </lineage>
</organism>
<dbReference type="InterPro" id="IPR023996">
    <property type="entry name" value="TonB-dep_OMP_SusC/RagA"/>
</dbReference>
<dbReference type="Pfam" id="PF13715">
    <property type="entry name" value="CarbopepD_reg_2"/>
    <property type="match status" value="1"/>
</dbReference>
<dbReference type="SUPFAM" id="SSF56935">
    <property type="entry name" value="Porins"/>
    <property type="match status" value="1"/>
</dbReference>
<comment type="similarity">
    <text evidence="7">Belongs to the TonB-dependent receptor family.</text>
</comment>
<dbReference type="EMBL" id="BMIB01000002">
    <property type="protein sequence ID" value="GGH64898.1"/>
    <property type="molecule type" value="Genomic_DNA"/>
</dbReference>
<dbReference type="InterPro" id="IPR039426">
    <property type="entry name" value="TonB-dep_rcpt-like"/>
</dbReference>
<keyword evidence="2 7" id="KW-0813">Transport</keyword>
<dbReference type="Gene3D" id="2.170.130.10">
    <property type="entry name" value="TonB-dependent receptor, plug domain"/>
    <property type="match status" value="1"/>
</dbReference>
<evidence type="ECO:0000256" key="2">
    <source>
        <dbReference type="ARBA" id="ARBA00022448"/>
    </source>
</evidence>
<comment type="subcellular location">
    <subcellularLocation>
        <location evidence="1 7">Cell outer membrane</location>
        <topology evidence="1 7">Multi-pass membrane protein</topology>
    </subcellularLocation>
</comment>
<dbReference type="InterPro" id="IPR008969">
    <property type="entry name" value="CarboxyPept-like_regulatory"/>
</dbReference>
<evidence type="ECO:0000256" key="5">
    <source>
        <dbReference type="ARBA" id="ARBA00023136"/>
    </source>
</evidence>
<evidence type="ECO:0000256" key="7">
    <source>
        <dbReference type="PROSITE-ProRule" id="PRU01360"/>
    </source>
</evidence>
<dbReference type="Proteomes" id="UP000627292">
    <property type="component" value="Unassembled WGS sequence"/>
</dbReference>
<dbReference type="InterPro" id="IPR036942">
    <property type="entry name" value="Beta-barrel_TonB_sf"/>
</dbReference>
<dbReference type="InterPro" id="IPR037066">
    <property type="entry name" value="Plug_dom_sf"/>
</dbReference>
<dbReference type="Gene3D" id="2.40.170.20">
    <property type="entry name" value="TonB-dependent receptor, beta-barrel domain"/>
    <property type="match status" value="1"/>
</dbReference>
<dbReference type="RefSeq" id="WP_188951642.1">
    <property type="nucleotide sequence ID" value="NZ_BMIB01000002.1"/>
</dbReference>
<dbReference type="Pfam" id="PF07715">
    <property type="entry name" value="Plug"/>
    <property type="match status" value="1"/>
</dbReference>
<comment type="caution">
    <text evidence="9">The sequence shown here is derived from an EMBL/GenBank/DDBJ whole genome shotgun (WGS) entry which is preliminary data.</text>
</comment>
<dbReference type="Gene3D" id="2.60.40.1120">
    <property type="entry name" value="Carboxypeptidase-like, regulatory domain"/>
    <property type="match status" value="1"/>
</dbReference>
<keyword evidence="10" id="KW-1185">Reference proteome</keyword>
<evidence type="ECO:0000259" key="8">
    <source>
        <dbReference type="Pfam" id="PF07715"/>
    </source>
</evidence>
<keyword evidence="3 7" id="KW-1134">Transmembrane beta strand</keyword>
<evidence type="ECO:0000256" key="6">
    <source>
        <dbReference type="ARBA" id="ARBA00023237"/>
    </source>
</evidence>
<evidence type="ECO:0000256" key="1">
    <source>
        <dbReference type="ARBA" id="ARBA00004571"/>
    </source>
</evidence>
<gene>
    <name evidence="9" type="ORF">GCM10011379_17450</name>
</gene>
<dbReference type="SUPFAM" id="SSF49464">
    <property type="entry name" value="Carboxypeptidase regulatory domain-like"/>
    <property type="match status" value="1"/>
</dbReference>
<evidence type="ECO:0000313" key="9">
    <source>
        <dbReference type="EMBL" id="GGH64898.1"/>
    </source>
</evidence>
<dbReference type="NCBIfam" id="TIGR04057">
    <property type="entry name" value="SusC_RagA_signa"/>
    <property type="match status" value="1"/>
</dbReference>